<dbReference type="Proteomes" id="UP001291687">
    <property type="component" value="Unassembled WGS sequence"/>
</dbReference>
<gene>
    <name evidence="3" type="ORF">Megvenef_01488</name>
</gene>
<dbReference type="Pfam" id="PF13166">
    <property type="entry name" value="AAA_13"/>
    <property type="match status" value="1"/>
</dbReference>
<protein>
    <submittedName>
        <fullName evidence="3">AAA domain protein</fullName>
    </submittedName>
</protein>
<dbReference type="PANTHER" id="PTHR32182">
    <property type="entry name" value="DNA REPLICATION AND REPAIR PROTEIN RECF"/>
    <property type="match status" value="1"/>
</dbReference>
<accession>A0ABU5NEA5</accession>
<feature type="coiled-coil region" evidence="1">
    <location>
        <begin position="431"/>
        <end position="486"/>
    </location>
</feature>
<comment type="caution">
    <text evidence="3">The sequence shown here is derived from an EMBL/GenBank/DDBJ whole genome shotgun (WGS) entry which is preliminary data.</text>
</comment>
<reference evidence="3 4" key="1">
    <citation type="submission" date="2023-03" db="EMBL/GenBank/DDBJ databases">
        <title>Host association and intracellularity evolved multiple times independently in the Rickettsiales.</title>
        <authorList>
            <person name="Castelli M."/>
            <person name="Nardi T."/>
            <person name="Gammuto L."/>
            <person name="Bellinzona G."/>
            <person name="Sabaneyeva E."/>
            <person name="Potekhin A."/>
            <person name="Serra V."/>
            <person name="Petroni G."/>
            <person name="Sassera D."/>
        </authorList>
    </citation>
    <scope>NUCLEOTIDE SEQUENCE [LARGE SCALE GENOMIC DNA]</scope>
    <source>
        <strain evidence="3 4">Sr 2-6</strain>
    </source>
</reference>
<keyword evidence="4" id="KW-1185">Reference proteome</keyword>
<sequence>MKIIKINKINNCRTFVDFAWPSSLQLFADYNLIYGWNGTGKTTIADILRDIERNKKSFSGNFEITLQNGVGKEVIKSDTLGSANTYLPDGLQIRIFNRTYIEENIFATNNGQINPIFFLGEENVEKQKLVETKTIEHKEAEKNLDALSTEKDAKNNQLEKLRTTGAKAIKDALIISSDNRYKNYNKNTFSDKIGEMVVGGKSTADYTKNDIELTELRQCFDSSPKETLSIPTITLPDLDSLYKSTISYLDKTVITAAIDSLKNNEILSTWVKQGLDIHQHKGYKDCQFCDQPLPEARIESIKGHFNDEYNCMIADITALIEKINNCISELSISFPSKVIICDHLNNSYVTACSDVQAVVETYSIFLSKLRESLQQKNSKPFQSFVFNELVPENGAAKLEEYINILNKHNSDCQKHSTITQEARKTYEESIVAGYLEEYKKFKQQIKDAEASILKTTENIKKLTEEIRKIEKEIKEHHKAAEQINADLLSYLGHEELKFVSKENGYIIHRFEKPTSIKELSEGEKTAIALLYFLKTLEDKSFMSNGIVVIDDPVCSMDDSSLFHAFAYIKEKTKNAKQLFILTHNFTFFRLVRRYFKSLERYKSKKISFYQTQCIKSSTRRISKIKKLDKLLEDYESEYHYLFQIICNTAEQEDSGNLADYYYIPNVARRVLESFFAFKNPHCQNLLRDSLTTDKFDLVKQQRILEFLHAHSHEDNIGAPEHDASILSETKEVMIAILDLIKAVDKDHFEGMEQCIKKANQSRS</sequence>
<name>A0ABU5NEA5_9RICK</name>
<dbReference type="InterPro" id="IPR027417">
    <property type="entry name" value="P-loop_NTPase"/>
</dbReference>
<evidence type="ECO:0000313" key="4">
    <source>
        <dbReference type="Proteomes" id="UP001291687"/>
    </source>
</evidence>
<feature type="coiled-coil region" evidence="1">
    <location>
        <begin position="130"/>
        <end position="164"/>
    </location>
</feature>
<dbReference type="EMBL" id="JARJFB010000157">
    <property type="protein sequence ID" value="MEA0971508.1"/>
    <property type="molecule type" value="Genomic_DNA"/>
</dbReference>
<evidence type="ECO:0000259" key="2">
    <source>
        <dbReference type="Pfam" id="PF13166"/>
    </source>
</evidence>
<dbReference type="RefSeq" id="WP_322777415.1">
    <property type="nucleotide sequence ID" value="NZ_JARJFB010000157.1"/>
</dbReference>
<evidence type="ECO:0000256" key="1">
    <source>
        <dbReference type="SAM" id="Coils"/>
    </source>
</evidence>
<keyword evidence="1" id="KW-0175">Coiled coil</keyword>
<evidence type="ECO:0000313" key="3">
    <source>
        <dbReference type="EMBL" id="MEA0971508.1"/>
    </source>
</evidence>
<dbReference type="Gene3D" id="3.40.50.300">
    <property type="entry name" value="P-loop containing nucleotide triphosphate hydrolases"/>
    <property type="match status" value="2"/>
</dbReference>
<dbReference type="SUPFAM" id="SSF52540">
    <property type="entry name" value="P-loop containing nucleoside triphosphate hydrolases"/>
    <property type="match status" value="1"/>
</dbReference>
<dbReference type="InterPro" id="IPR026866">
    <property type="entry name" value="CR006_AAA"/>
</dbReference>
<dbReference type="PANTHER" id="PTHR32182:SF22">
    <property type="entry name" value="ATP-DEPENDENT ENDONUCLEASE, OLD FAMILY-RELATED"/>
    <property type="match status" value="1"/>
</dbReference>
<organism evidence="3 4">
    <name type="scientific">Candidatus Megaera venefica</name>
    <dbReference type="NCBI Taxonomy" id="2055910"/>
    <lineage>
        <taxon>Bacteria</taxon>
        <taxon>Pseudomonadati</taxon>
        <taxon>Pseudomonadota</taxon>
        <taxon>Alphaproteobacteria</taxon>
        <taxon>Rickettsiales</taxon>
        <taxon>Rickettsiaceae</taxon>
        <taxon>Candidatus Megaera</taxon>
    </lineage>
</organism>
<feature type="domain" description="Protein CR006 P-loop" evidence="2">
    <location>
        <begin position="11"/>
        <end position="737"/>
    </location>
</feature>
<proteinExistence type="predicted"/>